<evidence type="ECO:0000256" key="5">
    <source>
        <dbReference type="ARBA" id="ARBA00022723"/>
    </source>
</evidence>
<keyword evidence="14" id="KW-1185">Reference proteome</keyword>
<reference evidence="13 14" key="1">
    <citation type="submission" date="2018-03" db="EMBL/GenBank/DDBJ databases">
        <authorList>
            <person name="Dailey F.E."/>
        </authorList>
    </citation>
    <scope>NUCLEOTIDE SEQUENCE [LARGE SCALE GENOMIC DNA]</scope>
    <source>
        <strain evidence="13 14">CW7</strain>
    </source>
</reference>
<evidence type="ECO:0000256" key="8">
    <source>
        <dbReference type="ARBA" id="ARBA00022840"/>
    </source>
</evidence>
<comment type="catalytic activity">
    <reaction evidence="11">
        <text>L-seryl-[protein] + ATP = O-phospho-L-seryl-[protein] + ADP + H(+)</text>
        <dbReference type="Rhea" id="RHEA:17989"/>
        <dbReference type="Rhea" id="RHEA-COMP:9863"/>
        <dbReference type="Rhea" id="RHEA-COMP:11604"/>
        <dbReference type="ChEBI" id="CHEBI:15378"/>
        <dbReference type="ChEBI" id="CHEBI:29999"/>
        <dbReference type="ChEBI" id="CHEBI:30616"/>
        <dbReference type="ChEBI" id="CHEBI:83421"/>
        <dbReference type="ChEBI" id="CHEBI:456216"/>
        <dbReference type="EC" id="2.7.11.1"/>
    </reaction>
</comment>
<dbReference type="SUPFAM" id="SSF56112">
    <property type="entry name" value="Protein kinase-like (PK-like)"/>
    <property type="match status" value="1"/>
</dbReference>
<comment type="catalytic activity">
    <reaction evidence="11">
        <text>L-threonyl-[protein] + ATP = O-phospho-L-threonyl-[protein] + ADP + H(+)</text>
        <dbReference type="Rhea" id="RHEA:46608"/>
        <dbReference type="Rhea" id="RHEA-COMP:11060"/>
        <dbReference type="Rhea" id="RHEA-COMP:11605"/>
        <dbReference type="ChEBI" id="CHEBI:15378"/>
        <dbReference type="ChEBI" id="CHEBI:30013"/>
        <dbReference type="ChEBI" id="CHEBI:30616"/>
        <dbReference type="ChEBI" id="CHEBI:61977"/>
        <dbReference type="ChEBI" id="CHEBI:456216"/>
        <dbReference type="EC" id="2.7.11.1"/>
    </reaction>
</comment>
<keyword evidence="4 11" id="KW-0808">Transferase</keyword>
<evidence type="ECO:0000313" key="13">
    <source>
        <dbReference type="EMBL" id="PTA48392.1"/>
    </source>
</evidence>
<dbReference type="EMBL" id="PYSG01000003">
    <property type="protein sequence ID" value="PTA48392.1"/>
    <property type="molecule type" value="Genomic_DNA"/>
</dbReference>
<comment type="subunit">
    <text evidence="11">Monomer.</text>
</comment>
<keyword evidence="1 11" id="KW-0963">Cytoplasm</keyword>
<dbReference type="Proteomes" id="UP000240506">
    <property type="component" value="Unassembled WGS sequence"/>
</dbReference>
<evidence type="ECO:0000256" key="3">
    <source>
        <dbReference type="ARBA" id="ARBA00022553"/>
    </source>
</evidence>
<dbReference type="RefSeq" id="WP_107884252.1">
    <property type="nucleotide sequence ID" value="NZ_PYSG01000003.1"/>
</dbReference>
<keyword evidence="9 11" id="KW-0460">Magnesium</keyword>
<comment type="similarity">
    <text evidence="11">Belongs to the SrkA/RdoA protein kinase family.</text>
</comment>
<keyword evidence="2 11" id="KW-0723">Serine/threonine-protein kinase</keyword>
<proteinExistence type="inferred from homology"/>
<accession>A0ABX5HQD9</accession>
<evidence type="ECO:0000256" key="1">
    <source>
        <dbReference type="ARBA" id="ARBA00022490"/>
    </source>
</evidence>
<evidence type="ECO:0000259" key="12">
    <source>
        <dbReference type="Pfam" id="PF01636"/>
    </source>
</evidence>
<keyword evidence="10 11" id="KW-0346">Stress response</keyword>
<keyword evidence="6 11" id="KW-0547">Nucleotide-binding</keyword>
<dbReference type="Gene3D" id="1.20.1270.170">
    <property type="match status" value="1"/>
</dbReference>
<comment type="subcellular location">
    <subcellularLocation>
        <location evidence="11">Cytoplasm</location>
    </subcellularLocation>
</comment>
<dbReference type="InterPro" id="IPR011009">
    <property type="entry name" value="Kinase-like_dom_sf"/>
</dbReference>
<evidence type="ECO:0000313" key="14">
    <source>
        <dbReference type="Proteomes" id="UP000240506"/>
    </source>
</evidence>
<evidence type="ECO:0000256" key="6">
    <source>
        <dbReference type="ARBA" id="ARBA00022741"/>
    </source>
</evidence>
<dbReference type="HAMAP" id="MF_01497">
    <property type="entry name" value="SrkA_kinase"/>
    <property type="match status" value="1"/>
</dbReference>
<dbReference type="EC" id="2.7.11.1" evidence="11"/>
<evidence type="ECO:0000256" key="7">
    <source>
        <dbReference type="ARBA" id="ARBA00022777"/>
    </source>
</evidence>
<keyword evidence="3 11" id="KW-0597">Phosphoprotein</keyword>
<comment type="cofactor">
    <cofactor evidence="11">
        <name>Mg(2+)</name>
        <dbReference type="ChEBI" id="CHEBI:18420"/>
    </cofactor>
</comment>
<sequence>MNQNMTPPTITNTSGAAFHFQALTPDLILDAIESLGVYPETGLLALNSYENRVYQFRSDEGLRYVVKFYRPDRWSDAQIQEEHDYALALAAEDIPMAVPVIIEGRTLHKYQGFRFTLFPSLGGRAFEVDNLEQLESVGRFIGRIHQYAAQTSFAEREPLNPQILGAEPLAWLKQSDLVPSSLRLPFFTVVEQVLAKANAIWERQSFAAIRLHGDLHPGNILWTPDGPGFVDLDDARMGPAIQDLWMMLTGDRAQQLMQLEILLEAYEEFCEFDTRQLALIEPLRALRMVHYNAWIGRRWDDPAFPMNFPWFGGEKYWEQQILSFKEQLYALGEPPLSLVPY</sequence>
<keyword evidence="8 11" id="KW-0067">ATP-binding</keyword>
<protein>
    <recommendedName>
        <fullName evidence="11">Stress response kinase A</fullName>
        <ecNumber evidence="11">2.7.11.1</ecNumber>
    </recommendedName>
    <alternativeName>
        <fullName evidence="11">Serine/threonine-protein kinase SrkA</fullName>
    </alternativeName>
</protein>
<dbReference type="InterPro" id="IPR032882">
    <property type="entry name" value="SrkA/RdoA"/>
</dbReference>
<dbReference type="GO" id="GO:0004674">
    <property type="term" value="F:protein serine/threonine kinase activity"/>
    <property type="evidence" value="ECO:0007669"/>
    <property type="project" value="UniProtKB-KW"/>
</dbReference>
<evidence type="ECO:0000256" key="4">
    <source>
        <dbReference type="ARBA" id="ARBA00022679"/>
    </source>
</evidence>
<dbReference type="Gene3D" id="1.10.510.10">
    <property type="entry name" value="Transferase(Phosphotransferase) domain 1"/>
    <property type="match status" value="1"/>
</dbReference>
<feature type="binding site" evidence="11">
    <location>
        <position position="231"/>
    </location>
    <ligand>
        <name>Mg(2+)</name>
        <dbReference type="ChEBI" id="CHEBI:18420"/>
    </ligand>
</feature>
<organism evidence="13 14">
    <name type="scientific">Shewanella morhuae</name>
    <dbReference type="NCBI Taxonomy" id="365591"/>
    <lineage>
        <taxon>Bacteria</taxon>
        <taxon>Pseudomonadati</taxon>
        <taxon>Pseudomonadota</taxon>
        <taxon>Gammaproteobacteria</taxon>
        <taxon>Alteromonadales</taxon>
        <taxon>Shewanellaceae</taxon>
        <taxon>Shewanella</taxon>
    </lineage>
</organism>
<comment type="caution">
    <text evidence="13">The sequence shown here is derived from an EMBL/GenBank/DDBJ whole genome shotgun (WGS) entry which is preliminary data.</text>
</comment>
<dbReference type="Gene3D" id="3.30.200.70">
    <property type="match status" value="1"/>
</dbReference>
<feature type="domain" description="Aminoglycoside phosphotransferase" evidence="12">
    <location>
        <begin position="48"/>
        <end position="278"/>
    </location>
</feature>
<feature type="active site" description="Proton acceptor" evidence="11">
    <location>
        <position position="214"/>
    </location>
</feature>
<keyword evidence="7 11" id="KW-0418">Kinase</keyword>
<evidence type="ECO:0000256" key="10">
    <source>
        <dbReference type="ARBA" id="ARBA00023016"/>
    </source>
</evidence>
<name>A0ABX5HQD9_9GAMM</name>
<gene>
    <name evidence="11" type="primary">srkA</name>
    <name evidence="13" type="ORF">C9I43_14875</name>
</gene>
<dbReference type="PANTHER" id="PTHR39573:SF1">
    <property type="entry name" value="STRESS RESPONSE KINASE A"/>
    <property type="match status" value="1"/>
</dbReference>
<feature type="active site" evidence="11">
    <location>
        <position position="231"/>
    </location>
</feature>
<dbReference type="PANTHER" id="PTHR39573">
    <property type="entry name" value="STRESS RESPONSE KINASE A"/>
    <property type="match status" value="1"/>
</dbReference>
<feature type="binding site" evidence="11">
    <location>
        <position position="219"/>
    </location>
    <ligand>
        <name>Mg(2+)</name>
        <dbReference type="ChEBI" id="CHEBI:18420"/>
    </ligand>
</feature>
<evidence type="ECO:0000256" key="2">
    <source>
        <dbReference type="ARBA" id="ARBA00022527"/>
    </source>
</evidence>
<dbReference type="Pfam" id="PF01636">
    <property type="entry name" value="APH"/>
    <property type="match status" value="1"/>
</dbReference>
<evidence type="ECO:0000256" key="11">
    <source>
        <dbReference type="HAMAP-Rule" id="MF_01497"/>
    </source>
</evidence>
<evidence type="ECO:0000256" key="9">
    <source>
        <dbReference type="ARBA" id="ARBA00022842"/>
    </source>
</evidence>
<feature type="site" description="ATP" evidence="11">
    <location>
        <position position="48"/>
    </location>
</feature>
<reference evidence="13 14" key="2">
    <citation type="submission" date="2018-04" db="EMBL/GenBank/DDBJ databases">
        <title>Genomic sequence of a freshwater isolate of Shewanella morhuae.</title>
        <authorList>
            <person name="Castillo D.E."/>
            <person name="Gram L."/>
        </authorList>
    </citation>
    <scope>NUCLEOTIDE SEQUENCE [LARGE SCALE GENOMIC DNA]</scope>
    <source>
        <strain evidence="13 14">CW7</strain>
    </source>
</reference>
<dbReference type="InterPro" id="IPR002575">
    <property type="entry name" value="Aminoglycoside_PTrfase"/>
</dbReference>
<keyword evidence="5 11" id="KW-0479">Metal-binding</keyword>
<dbReference type="NCBIfam" id="NF008738">
    <property type="entry name" value="PRK11768.1"/>
    <property type="match status" value="1"/>
</dbReference>
<comment type="function">
    <text evidence="11">A protein kinase that phosphorylates Ser and Thr residues. Probably acts to suppress the effects of stress linked to accumulation of reactive oxygen species. Probably involved in the extracytoplasmic stress response.</text>
</comment>